<dbReference type="EMBL" id="JBDKXB010000022">
    <property type="protein sequence ID" value="MEY6433499.1"/>
    <property type="molecule type" value="Genomic_DNA"/>
</dbReference>
<comment type="caution">
    <text evidence="2">The sequence shown here is derived from an EMBL/GenBank/DDBJ whole genome shotgun (WGS) entry which is preliminary data.</text>
</comment>
<feature type="domain" description="Nudix hydrolase" evidence="1">
    <location>
        <begin position="104"/>
        <end position="257"/>
    </location>
</feature>
<organism evidence="2 3">
    <name type="scientific">Thioalkalicoccus limnaeus</name>
    <dbReference type="NCBI Taxonomy" id="120681"/>
    <lineage>
        <taxon>Bacteria</taxon>
        <taxon>Pseudomonadati</taxon>
        <taxon>Pseudomonadota</taxon>
        <taxon>Gammaproteobacteria</taxon>
        <taxon>Chromatiales</taxon>
        <taxon>Chromatiaceae</taxon>
        <taxon>Thioalkalicoccus</taxon>
    </lineage>
</organism>
<dbReference type="Pfam" id="PF00293">
    <property type="entry name" value="NUDIX"/>
    <property type="match status" value="1"/>
</dbReference>
<dbReference type="PANTHER" id="PTHR13622">
    <property type="entry name" value="THIAMIN PYROPHOSPHOKINASE"/>
    <property type="match status" value="1"/>
</dbReference>
<dbReference type="PANTHER" id="PTHR13622:SF8">
    <property type="entry name" value="THIAMIN PYROPHOSPHOKINASE 1"/>
    <property type="match status" value="1"/>
</dbReference>
<dbReference type="InterPro" id="IPR000086">
    <property type="entry name" value="NUDIX_hydrolase_dom"/>
</dbReference>
<name>A0ABV4BG51_9GAMM</name>
<reference evidence="2 3" key="1">
    <citation type="submission" date="2024-05" db="EMBL/GenBank/DDBJ databases">
        <title>Genome Sequence and Characterization of the New Strain Purple Sulfur Bacterium of Genus Thioalkalicoccus.</title>
        <authorList>
            <person name="Bryantseva I.A."/>
            <person name="Kyndt J.A."/>
            <person name="Imhoff J.F."/>
        </authorList>
    </citation>
    <scope>NUCLEOTIDE SEQUENCE [LARGE SCALE GENOMIC DNA]</scope>
    <source>
        <strain evidence="2 3">Um2</strain>
    </source>
</reference>
<gene>
    <name evidence="2" type="ORF">ABC977_13920</name>
</gene>
<evidence type="ECO:0000313" key="3">
    <source>
        <dbReference type="Proteomes" id="UP001564408"/>
    </source>
</evidence>
<dbReference type="PROSITE" id="PS51462">
    <property type="entry name" value="NUDIX"/>
    <property type="match status" value="1"/>
</dbReference>
<keyword evidence="3" id="KW-1185">Reference proteome</keyword>
<dbReference type="Proteomes" id="UP001564408">
    <property type="component" value="Unassembled WGS sequence"/>
</dbReference>
<sequence length="284" mass="31533">MSLLEKIHACNHWDPADYVPFVVAGERLGLTRRGFAEALAAEDRDFRLDRDGLVWWSAPTEFDARSAQFAAILARLVDAGLIGPLHREPYPVTAGGRGQARFLIDRAAAPCFGVRAFGQHLNGYVRTAAGLELWVARRAWDRRHYPGHLDHLVAGGLPWGVSLSENLRKECHEEAGLDPEQADRARPVGAVTYCRASTSGLKPDVIYCYDLELPADFVPHCTDGEVAAFYRWPVDEVLAIVRDSDDFKLNCNLVIIDFLIRHGLIGPEEPDYLALVQGLRAPLP</sequence>
<protein>
    <submittedName>
        <fullName evidence="2">DUF4743 domain-containing protein</fullName>
    </submittedName>
</protein>
<evidence type="ECO:0000313" key="2">
    <source>
        <dbReference type="EMBL" id="MEY6433499.1"/>
    </source>
</evidence>
<dbReference type="RefSeq" id="WP_369667882.1">
    <property type="nucleotide sequence ID" value="NZ_JBDKXB010000022.1"/>
</dbReference>
<dbReference type="CDD" id="cd03676">
    <property type="entry name" value="NUDIX_Tnr3_like"/>
    <property type="match status" value="1"/>
</dbReference>
<proteinExistence type="predicted"/>
<evidence type="ECO:0000259" key="1">
    <source>
        <dbReference type="PROSITE" id="PS51462"/>
    </source>
</evidence>
<dbReference type="Gene3D" id="3.90.79.10">
    <property type="entry name" value="Nucleoside Triphosphate Pyrophosphohydrolase"/>
    <property type="match status" value="1"/>
</dbReference>
<dbReference type="InterPro" id="IPR015797">
    <property type="entry name" value="NUDIX_hydrolase-like_dom_sf"/>
</dbReference>
<dbReference type="Pfam" id="PF15916">
    <property type="entry name" value="DUF4743"/>
    <property type="match status" value="1"/>
</dbReference>
<dbReference type="SUPFAM" id="SSF55811">
    <property type="entry name" value="Nudix"/>
    <property type="match status" value="1"/>
</dbReference>
<dbReference type="InterPro" id="IPR031804">
    <property type="entry name" value="DUF4743"/>
</dbReference>
<accession>A0ABV4BG51</accession>